<dbReference type="PROSITE" id="PS51186">
    <property type="entry name" value="GNAT"/>
    <property type="match status" value="1"/>
</dbReference>
<keyword evidence="2" id="KW-0808">Transferase</keyword>
<dbReference type="Pfam" id="PF13673">
    <property type="entry name" value="Acetyltransf_10"/>
    <property type="match status" value="1"/>
</dbReference>
<gene>
    <name evidence="2" type="ORF">C1A40_13775</name>
</gene>
<dbReference type="Gene3D" id="3.40.630.30">
    <property type="match status" value="1"/>
</dbReference>
<dbReference type="GO" id="GO:0016747">
    <property type="term" value="F:acyltransferase activity, transferring groups other than amino-acyl groups"/>
    <property type="evidence" value="ECO:0007669"/>
    <property type="project" value="InterPro"/>
</dbReference>
<proteinExistence type="predicted"/>
<dbReference type="SUPFAM" id="SSF55729">
    <property type="entry name" value="Acyl-CoA N-acyltransferases (Nat)"/>
    <property type="match status" value="1"/>
</dbReference>
<keyword evidence="3" id="KW-1185">Reference proteome</keyword>
<feature type="domain" description="N-acetyltransferase" evidence="1">
    <location>
        <begin position="14"/>
        <end position="164"/>
    </location>
</feature>
<reference evidence="3" key="1">
    <citation type="submission" date="2018-01" db="EMBL/GenBank/DDBJ databases">
        <title>Complete genome of Tamlana sp. UJ94.</title>
        <authorList>
            <person name="Jung J."/>
            <person name="Chung D."/>
            <person name="Bae S.S."/>
            <person name="Baek K."/>
        </authorList>
    </citation>
    <scope>NUCLEOTIDE SEQUENCE [LARGE SCALE GENOMIC DNA]</scope>
    <source>
        <strain evidence="3">UJ94</strain>
    </source>
</reference>
<dbReference type="Proteomes" id="UP000236592">
    <property type="component" value="Chromosome"/>
</dbReference>
<organism evidence="2 3">
    <name type="scientific">Pseudotamlana carrageenivorans</name>
    <dbReference type="NCBI Taxonomy" id="2069432"/>
    <lineage>
        <taxon>Bacteria</taxon>
        <taxon>Pseudomonadati</taxon>
        <taxon>Bacteroidota</taxon>
        <taxon>Flavobacteriia</taxon>
        <taxon>Flavobacteriales</taxon>
        <taxon>Flavobacteriaceae</taxon>
        <taxon>Pseudotamlana</taxon>
    </lineage>
</organism>
<evidence type="ECO:0000259" key="1">
    <source>
        <dbReference type="PROSITE" id="PS51186"/>
    </source>
</evidence>
<dbReference type="InterPro" id="IPR016181">
    <property type="entry name" value="Acyl_CoA_acyltransferase"/>
</dbReference>
<dbReference type="CDD" id="cd04301">
    <property type="entry name" value="NAT_SF"/>
    <property type="match status" value="1"/>
</dbReference>
<accession>A0A2I7SN70</accession>
<evidence type="ECO:0000313" key="2">
    <source>
        <dbReference type="EMBL" id="AUS07350.1"/>
    </source>
</evidence>
<dbReference type="OrthoDB" id="9800604at2"/>
<dbReference type="RefSeq" id="WP_102997222.1">
    <property type="nucleotide sequence ID" value="NZ_CP025938.1"/>
</dbReference>
<sequence>MVEFCKAENATDYLLIEALADTIWREHYIPIVGKAQIDYMLDKFQSAEAIAQQVENGFHYYTMVWKTQAVGYLAIREEQDALFLSKIYIQKSFRGQSIGKQAIHFVEVMAHKFDRDKIRLTVNINNSKAIKAYEKMGFKILRPLVADIGQGFVMDDYEMIKRVDRGKGFMQ</sequence>
<dbReference type="EMBL" id="CP025938">
    <property type="protein sequence ID" value="AUS07350.1"/>
    <property type="molecule type" value="Genomic_DNA"/>
</dbReference>
<evidence type="ECO:0000313" key="3">
    <source>
        <dbReference type="Proteomes" id="UP000236592"/>
    </source>
</evidence>
<dbReference type="KEGG" id="taj:C1A40_13775"/>
<name>A0A2I7SN70_9FLAO</name>
<dbReference type="AlphaFoldDB" id="A0A2I7SN70"/>
<dbReference type="InterPro" id="IPR000182">
    <property type="entry name" value="GNAT_dom"/>
</dbReference>
<protein>
    <submittedName>
        <fullName evidence="2">GNAT family N-acetyltransferase</fullName>
    </submittedName>
</protein>